<dbReference type="Gene3D" id="3.20.20.450">
    <property type="entry name" value="EAL domain"/>
    <property type="match status" value="1"/>
</dbReference>
<feature type="domain" description="EAL" evidence="5">
    <location>
        <begin position="474"/>
        <end position="732"/>
    </location>
</feature>
<dbReference type="SMART" id="SM00086">
    <property type="entry name" value="PAC"/>
    <property type="match status" value="1"/>
</dbReference>
<dbReference type="InterPro" id="IPR013655">
    <property type="entry name" value="PAS_fold_3"/>
</dbReference>
<dbReference type="InterPro" id="IPR035965">
    <property type="entry name" value="PAS-like_dom_sf"/>
</dbReference>
<protein>
    <submittedName>
        <fullName evidence="7">Diguanylate cyclase/phosphodiesterase with PAS/PAC sensor(S)</fullName>
    </submittedName>
</protein>
<dbReference type="CDD" id="cd00130">
    <property type="entry name" value="PAS"/>
    <property type="match status" value="1"/>
</dbReference>
<dbReference type="NCBIfam" id="TIGR00254">
    <property type="entry name" value="GGDEF"/>
    <property type="match status" value="1"/>
</dbReference>
<dbReference type="SUPFAM" id="SSF141868">
    <property type="entry name" value="EAL domain-like"/>
    <property type="match status" value="1"/>
</dbReference>
<dbReference type="SMART" id="SM00267">
    <property type="entry name" value="GGDEF"/>
    <property type="match status" value="1"/>
</dbReference>
<dbReference type="InterPro" id="IPR000160">
    <property type="entry name" value="GGDEF_dom"/>
</dbReference>
<evidence type="ECO:0000259" key="3">
    <source>
        <dbReference type="PROSITE" id="PS50112"/>
    </source>
</evidence>
<dbReference type="Pfam" id="PF00563">
    <property type="entry name" value="EAL"/>
    <property type="match status" value="1"/>
</dbReference>
<dbReference type="InterPro" id="IPR001610">
    <property type="entry name" value="PAC"/>
</dbReference>
<dbReference type="SUPFAM" id="SSF55785">
    <property type="entry name" value="PYP-like sensor domain (PAS domain)"/>
    <property type="match status" value="1"/>
</dbReference>
<comment type="caution">
    <text evidence="7">The sequence shown here is derived from an EMBL/GenBank/DDBJ whole genome shotgun (WGS) entry which is preliminary data.</text>
</comment>
<dbReference type="CDD" id="cd01949">
    <property type="entry name" value="GGDEF"/>
    <property type="match status" value="1"/>
</dbReference>
<reference evidence="7 8" key="1">
    <citation type="submission" date="2019-06" db="EMBL/GenBank/DDBJ databases">
        <title>Sequencing the genomes of 1000 actinobacteria strains.</title>
        <authorList>
            <person name="Klenk H.-P."/>
        </authorList>
    </citation>
    <scope>NUCLEOTIDE SEQUENCE [LARGE SCALE GENOMIC DNA]</scope>
    <source>
        <strain evidence="7 8">DSM 46837</strain>
    </source>
</reference>
<evidence type="ECO:0000256" key="2">
    <source>
        <dbReference type="SAM" id="MobiDB-lite"/>
    </source>
</evidence>
<evidence type="ECO:0000313" key="8">
    <source>
        <dbReference type="Proteomes" id="UP000319865"/>
    </source>
</evidence>
<feature type="domain" description="PAS" evidence="3">
    <location>
        <begin position="174"/>
        <end position="244"/>
    </location>
</feature>
<evidence type="ECO:0000259" key="6">
    <source>
        <dbReference type="PROSITE" id="PS50887"/>
    </source>
</evidence>
<dbReference type="SMART" id="SM00091">
    <property type="entry name" value="PAS"/>
    <property type="match status" value="1"/>
</dbReference>
<dbReference type="InterPro" id="IPR000014">
    <property type="entry name" value="PAS"/>
</dbReference>
<dbReference type="PANTHER" id="PTHR44757">
    <property type="entry name" value="DIGUANYLATE CYCLASE DGCP"/>
    <property type="match status" value="1"/>
</dbReference>
<dbReference type="SMART" id="SM00052">
    <property type="entry name" value="EAL"/>
    <property type="match status" value="1"/>
</dbReference>
<evidence type="ECO:0000256" key="1">
    <source>
        <dbReference type="SAM" id="Coils"/>
    </source>
</evidence>
<feature type="coiled-coil region" evidence="1">
    <location>
        <begin position="146"/>
        <end position="177"/>
    </location>
</feature>
<keyword evidence="8" id="KW-1185">Reference proteome</keyword>
<dbReference type="EMBL" id="VFQE01000001">
    <property type="protein sequence ID" value="TQN42360.1"/>
    <property type="molecule type" value="Genomic_DNA"/>
</dbReference>
<proteinExistence type="predicted"/>
<dbReference type="Proteomes" id="UP000319865">
    <property type="component" value="Unassembled WGS sequence"/>
</dbReference>
<dbReference type="CDD" id="cd01948">
    <property type="entry name" value="EAL"/>
    <property type="match status" value="1"/>
</dbReference>
<dbReference type="InterPro" id="IPR000700">
    <property type="entry name" value="PAS-assoc_C"/>
</dbReference>
<organism evidence="7 8">
    <name type="scientific">Blastococcus colisei</name>
    <dbReference type="NCBI Taxonomy" id="1564162"/>
    <lineage>
        <taxon>Bacteria</taxon>
        <taxon>Bacillati</taxon>
        <taxon>Actinomycetota</taxon>
        <taxon>Actinomycetes</taxon>
        <taxon>Geodermatophilales</taxon>
        <taxon>Geodermatophilaceae</taxon>
        <taxon>Blastococcus</taxon>
    </lineage>
</organism>
<accession>A0A543PE79</accession>
<dbReference type="InterPro" id="IPR043128">
    <property type="entry name" value="Rev_trsase/Diguanyl_cyclase"/>
</dbReference>
<dbReference type="InterPro" id="IPR035919">
    <property type="entry name" value="EAL_sf"/>
</dbReference>
<dbReference type="InterPro" id="IPR052155">
    <property type="entry name" value="Biofilm_reg_signaling"/>
</dbReference>
<dbReference type="SUPFAM" id="SSF55073">
    <property type="entry name" value="Nucleotide cyclase"/>
    <property type="match status" value="1"/>
</dbReference>
<gene>
    <name evidence="7" type="ORF">FHU33_1758</name>
</gene>
<evidence type="ECO:0000259" key="4">
    <source>
        <dbReference type="PROSITE" id="PS50113"/>
    </source>
</evidence>
<dbReference type="Pfam" id="PF08447">
    <property type="entry name" value="PAS_3"/>
    <property type="match status" value="1"/>
</dbReference>
<dbReference type="AlphaFoldDB" id="A0A543PE79"/>
<dbReference type="InterPro" id="IPR001633">
    <property type="entry name" value="EAL_dom"/>
</dbReference>
<keyword evidence="1" id="KW-0175">Coiled coil</keyword>
<feature type="domain" description="PAC" evidence="4">
    <location>
        <begin position="248"/>
        <end position="300"/>
    </location>
</feature>
<dbReference type="PROSITE" id="PS50887">
    <property type="entry name" value="GGDEF"/>
    <property type="match status" value="1"/>
</dbReference>
<dbReference type="PROSITE" id="PS50113">
    <property type="entry name" value="PAC"/>
    <property type="match status" value="1"/>
</dbReference>
<feature type="domain" description="GGDEF" evidence="6">
    <location>
        <begin position="331"/>
        <end position="465"/>
    </location>
</feature>
<dbReference type="Gene3D" id="3.30.450.20">
    <property type="entry name" value="PAS domain"/>
    <property type="match status" value="1"/>
</dbReference>
<name>A0A543PE79_9ACTN</name>
<dbReference type="Gene3D" id="3.30.70.270">
    <property type="match status" value="1"/>
</dbReference>
<sequence>MSPTDRGPRAIPGPTGVAGDDGDLRRLAMAWASAVAGTSYVPLPPDRVEQLLLGLLRRMVAVVPDASGSPRTVGLEVGSALIDAHFTNPRSLSRTLGVLLGAGGSLGVRPMVTADGDTRRPLREGSERRWFELVAAVAEGFSSALQERALREQEEILAAAAQAREQVRQELRVSEERFRAVFEGATIGIGIGDVEGRVLDVNPALVRLLGYPLDEFRRRSVNEFMHPADVERVWRLYDELIRGEREHFQLEKQFLRSNGESVWTDLTVSLLRDGQGRPRYQLALIHDVTALRQLRRQLEFEAHHDSLTGLANRKMFLTQLDDLFTTAPTGARAGLCFLDLDGFKAVNDTLGHEVGDHLLVTVARRLESVAGRRGLSVARLGGDEFVVLVPDSSGSTELIALAEQILAVIARPLRLGSTQVQVTASVGIVERSIAEIAPAELLRAADMTLYWAKADGKSQWALFEPERDAQELTRYSLSSALPAALVRQDLLLHYQPLRRLADGSLHGVEALVRWNHPRLGLLGPENFIALAEQSGSIVALGRHVLQVACRQAFAWFGASDSGPFVSVNLATRQLREESLVEDVRRALTNSGLRPQQLQLEITESAVIGTDPLTGRTLQALADMGVRLAIDDFGTGYSNLIYLRRLPLDELKLDRTFLRELPGEEGKDSLDVQLLASLISLAHLLNLTVTAEGVETQAQLELLLSLGCDAGQGTFFGAARPPTEISGLPDLERAVGSPEARAGDGPIARPGDGDAVVSDGGWTC</sequence>
<evidence type="ECO:0000313" key="7">
    <source>
        <dbReference type="EMBL" id="TQN42360.1"/>
    </source>
</evidence>
<dbReference type="InterPro" id="IPR029787">
    <property type="entry name" value="Nucleotide_cyclase"/>
</dbReference>
<dbReference type="RefSeq" id="WP_246063418.1">
    <property type="nucleotide sequence ID" value="NZ_VFQE01000001.1"/>
</dbReference>
<dbReference type="PROSITE" id="PS50883">
    <property type="entry name" value="EAL"/>
    <property type="match status" value="1"/>
</dbReference>
<dbReference type="PANTHER" id="PTHR44757:SF2">
    <property type="entry name" value="BIOFILM ARCHITECTURE MAINTENANCE PROTEIN MBAA"/>
    <property type="match status" value="1"/>
</dbReference>
<dbReference type="Pfam" id="PF00990">
    <property type="entry name" value="GGDEF"/>
    <property type="match status" value="1"/>
</dbReference>
<evidence type="ECO:0000259" key="5">
    <source>
        <dbReference type="PROSITE" id="PS50883"/>
    </source>
</evidence>
<dbReference type="NCBIfam" id="TIGR00229">
    <property type="entry name" value="sensory_box"/>
    <property type="match status" value="1"/>
</dbReference>
<dbReference type="PROSITE" id="PS50112">
    <property type="entry name" value="PAS"/>
    <property type="match status" value="1"/>
</dbReference>
<feature type="region of interest" description="Disordered" evidence="2">
    <location>
        <begin position="734"/>
        <end position="763"/>
    </location>
</feature>